<organism evidence="2 4">
    <name type="scientific">Araneus ventricosus</name>
    <name type="common">Orbweaver spider</name>
    <name type="synonym">Epeira ventricosa</name>
    <dbReference type="NCBI Taxonomy" id="182803"/>
    <lineage>
        <taxon>Eukaryota</taxon>
        <taxon>Metazoa</taxon>
        <taxon>Ecdysozoa</taxon>
        <taxon>Arthropoda</taxon>
        <taxon>Chelicerata</taxon>
        <taxon>Arachnida</taxon>
        <taxon>Araneae</taxon>
        <taxon>Araneomorphae</taxon>
        <taxon>Entelegynae</taxon>
        <taxon>Araneoidea</taxon>
        <taxon>Araneidae</taxon>
        <taxon>Araneus</taxon>
    </lineage>
</organism>
<dbReference type="EMBL" id="BGPR01110409">
    <property type="protein sequence ID" value="GBM89016.1"/>
    <property type="molecule type" value="Genomic_DNA"/>
</dbReference>
<dbReference type="EMBL" id="BGPR01110396">
    <property type="protein sequence ID" value="GBM88972.1"/>
    <property type="molecule type" value="Genomic_DNA"/>
</dbReference>
<proteinExistence type="predicted"/>
<evidence type="ECO:0000313" key="4">
    <source>
        <dbReference type="Proteomes" id="UP000499080"/>
    </source>
</evidence>
<reference evidence="2 4" key="1">
    <citation type="journal article" date="2019" name="Sci. Rep.">
        <title>Orb-weaving spider Araneus ventricosus genome elucidates the spidroin gene catalogue.</title>
        <authorList>
            <person name="Kono N."/>
            <person name="Nakamura H."/>
            <person name="Ohtoshi R."/>
            <person name="Moran D.A.P."/>
            <person name="Shinohara A."/>
            <person name="Yoshida Y."/>
            <person name="Fujiwara M."/>
            <person name="Mori M."/>
            <person name="Tomita M."/>
            <person name="Arakawa K."/>
        </authorList>
    </citation>
    <scope>NUCLEOTIDE SEQUENCE [LARGE SCALE GENOMIC DNA]</scope>
</reference>
<gene>
    <name evidence="2" type="ORF">AVEN_244089_1</name>
    <name evidence="3" type="ORF">AVEN_72363_1</name>
</gene>
<keyword evidence="4" id="KW-1185">Reference proteome</keyword>
<evidence type="ECO:0000256" key="1">
    <source>
        <dbReference type="SAM" id="MobiDB-lite"/>
    </source>
</evidence>
<name>A0A4Y2JI39_ARAVE</name>
<sequence>MKAFSVLPSSTRNYSNYFRAAREENRILRWARLRSIIKNASRKAPRTSSRRDSPAMRDAGSCSIPRPWALREFPPLLCYSSANTKGMITTSENPLTAFQSNFRRNVDFPRQILMLLIG</sequence>
<evidence type="ECO:0000313" key="3">
    <source>
        <dbReference type="EMBL" id="GBM89016.1"/>
    </source>
</evidence>
<feature type="region of interest" description="Disordered" evidence="1">
    <location>
        <begin position="40"/>
        <end position="62"/>
    </location>
</feature>
<dbReference type="Proteomes" id="UP000499080">
    <property type="component" value="Unassembled WGS sequence"/>
</dbReference>
<protein>
    <submittedName>
        <fullName evidence="2">Uncharacterized protein</fullName>
    </submittedName>
</protein>
<evidence type="ECO:0000313" key="2">
    <source>
        <dbReference type="EMBL" id="GBM88972.1"/>
    </source>
</evidence>
<dbReference type="AlphaFoldDB" id="A0A4Y2JI39"/>
<accession>A0A4Y2JI39</accession>
<comment type="caution">
    <text evidence="2">The sequence shown here is derived from an EMBL/GenBank/DDBJ whole genome shotgun (WGS) entry which is preliminary data.</text>
</comment>